<name>F5Y9P8_LEAAZ</name>
<protein>
    <recommendedName>
        <fullName evidence="3">WG repeat-containing protein</fullName>
    </recommendedName>
</protein>
<dbReference type="RefSeq" id="WP_015711187.1">
    <property type="nucleotide sequence ID" value="NC_015577.1"/>
</dbReference>
<evidence type="ECO:0008006" key="3">
    <source>
        <dbReference type="Google" id="ProtNLM"/>
    </source>
</evidence>
<reference evidence="2" key="1">
    <citation type="submission" date="2009-12" db="EMBL/GenBank/DDBJ databases">
        <title>Complete sequence of Treponema azotonutricium strain ZAS-9.</title>
        <authorList>
            <person name="Tetu S.G."/>
            <person name="Matson E."/>
            <person name="Ren Q."/>
            <person name="Seshadri R."/>
            <person name="Elbourne L."/>
            <person name="Hassan K.A."/>
            <person name="Durkin A."/>
            <person name="Radune D."/>
            <person name="Mohamoud Y."/>
            <person name="Shay R."/>
            <person name="Jin S."/>
            <person name="Zhang X."/>
            <person name="Lucey K."/>
            <person name="Ballor N.R."/>
            <person name="Ottesen E."/>
            <person name="Rosenthal R."/>
            <person name="Allen A."/>
            <person name="Leadbetter J.R."/>
            <person name="Paulsen I.T."/>
        </authorList>
    </citation>
    <scope>NUCLEOTIDE SEQUENCE [LARGE SCALE GENOMIC DNA]</scope>
    <source>
        <strain evidence="2">ATCC BAA-888 / DSM 13862 / ZAS-9</strain>
    </source>
</reference>
<proteinExistence type="predicted"/>
<dbReference type="InterPro" id="IPR037883">
    <property type="entry name" value="Knr4/Smi1-like_sf"/>
</dbReference>
<dbReference type="AlphaFoldDB" id="F5Y9P8"/>
<reference evidence="1 2" key="2">
    <citation type="journal article" date="2011" name="ISME J.">
        <title>RNA-seq reveals cooperative metabolic interactions between two termite-gut spirochete species in co-culture.</title>
        <authorList>
            <person name="Rosenthal A.Z."/>
            <person name="Matson E.G."/>
            <person name="Eldar A."/>
            <person name="Leadbetter J.R."/>
        </authorList>
    </citation>
    <scope>NUCLEOTIDE SEQUENCE [LARGE SCALE GENOMIC DNA]</scope>
    <source>
        <strain evidence="2">ATCC BAA-888 / DSM 13862 / ZAS-9</strain>
    </source>
</reference>
<dbReference type="HOGENOM" id="CLU_282981_0_0_12"/>
<dbReference type="InterPro" id="IPR032774">
    <property type="entry name" value="WG_beta_rep"/>
</dbReference>
<dbReference type="SUPFAM" id="SSF160631">
    <property type="entry name" value="SMI1/KNR4-like"/>
    <property type="match status" value="1"/>
</dbReference>
<dbReference type="KEGG" id="taz:TREAZ_0780"/>
<evidence type="ECO:0000313" key="1">
    <source>
        <dbReference type="EMBL" id="AEF81667.1"/>
    </source>
</evidence>
<organism evidence="1 2">
    <name type="scientific">Leadbettera azotonutricia (strain ATCC BAA-888 / DSM 13862 / ZAS-9)</name>
    <name type="common">Treponema azotonutricium</name>
    <dbReference type="NCBI Taxonomy" id="545695"/>
    <lineage>
        <taxon>Bacteria</taxon>
        <taxon>Pseudomonadati</taxon>
        <taxon>Spirochaetota</taxon>
        <taxon>Spirochaetia</taxon>
        <taxon>Spirochaetales</taxon>
        <taxon>Breznakiellaceae</taxon>
        <taxon>Leadbettera</taxon>
    </lineage>
</organism>
<evidence type="ECO:0000313" key="2">
    <source>
        <dbReference type="Proteomes" id="UP000009222"/>
    </source>
</evidence>
<dbReference type="PANTHER" id="PTHR37841">
    <property type="entry name" value="GLR2918 PROTEIN"/>
    <property type="match status" value="1"/>
</dbReference>
<dbReference type="OrthoDB" id="210273at2"/>
<sequence>MELYPFDDARPFTKAGPGLPALARVEKDKRWGYINTKGEMPIPLQFEVAGPFSEGLAPVMLNGAWGYINTDGKLAVEPDLDWAGRFSCGLGSVKNRSKYYFIRSDGKPAFEGRFDDANPFSEGLAAVVVDNKLGFIDTDGKTVIGFQYKNDDWLEDRHDFKEGFAIVQAEDGTVMYIDKSGKALWSDRKEVNNVSSFSQGLAAVNLKGKGWGFINTSGEIAIPCAYEEAASFSDGLAWVEKHYTRYVIDQTGKELLESYAGSFSEGLAFNKGDGFIDKSGAVVLPLEDIEAKAFAEGFAVVKEDKKYGYIDKTGKPLDCVVRVAEKPADDTDDADAFIFESINHIAEERAAVKLDGKYAFLDTSGLGPAGRFITPFMYKSASAFSEGLASVKIDKQRIFIDPEGKEVFTLEGRSSDEFVEGMLRVYGDSGDGFVGRSGKITVPCIYDMTSNFSCGLAAVQKGKDWGFVNKKGEIAIPAVYKGVWNFSEGFAAVDTGKKGKGFIDTTGKLVFKADFDAAHGFFQDRAGISKDDKWAVIDKTGKLLTGYEFDSFENYSEGRALVSHGDWYGYIDVDCKVVIPFEYSKAESFSEGLAAVYKDGRWGFIDQSGNTVISFDYNDAVSFSCGLAMVEKRGKYGYINTKGEAVISLRFAGASKRFVSGIAAVQKGGAWGFIRKDGQLLRDYQFMTIAPADIILSDSDIHKLVHSHIAKKDIEAFTEAVKTIPSRGKLSPDAIESLSINTGNILIANSRKKNPQEAFPLIETFVKLFGTAEYFRINTASVFIDNLKGHEDFYPEIKKAWLSSPLKKDEALGVYYLARDLADIGLHKEAMVELRRAVDAGLTYWDVDPDIFPEAIRVELEPIKNELETVWKKQKEERDKDIEKEKVLTGSSETWWPLAAALVGDVDEKRRGLFTQHLAPWALTDECRALLDRLAERLTGTILKDNTLFIFFLNDKKKGVKLTLAPPLQYISPKLADIPQSYLDLVTLHNGVTINDGVPEYPQICGVQGGEPLANIDDEWDEARYKPFADAGQNWWFWDYVQKNALGEPLMVFCDHGEGIEAARPIHGQDVTAFGVGGLVLRSLARTVFNTDEDLNYNYSWG</sequence>
<dbReference type="InParanoid" id="F5Y9P8"/>
<keyword evidence="2" id="KW-1185">Reference proteome</keyword>
<dbReference type="Pfam" id="PF14903">
    <property type="entry name" value="WG_beta_rep"/>
    <property type="match status" value="13"/>
</dbReference>
<dbReference type="EMBL" id="CP001841">
    <property type="protein sequence ID" value="AEF81667.1"/>
    <property type="molecule type" value="Genomic_DNA"/>
</dbReference>
<dbReference type="STRING" id="545695.TREAZ_0780"/>
<dbReference type="Proteomes" id="UP000009222">
    <property type="component" value="Chromosome"/>
</dbReference>
<accession>F5Y9P8</accession>
<dbReference type="SUPFAM" id="SSF69360">
    <property type="entry name" value="Cell wall binding repeat"/>
    <property type="match status" value="2"/>
</dbReference>
<dbReference type="eggNOG" id="COG0515">
    <property type="taxonomic scope" value="Bacteria"/>
</dbReference>
<dbReference type="PANTHER" id="PTHR37841:SF1">
    <property type="entry name" value="DUF3298 DOMAIN-CONTAINING PROTEIN"/>
    <property type="match status" value="1"/>
</dbReference>
<gene>
    <name evidence="1" type="ordered locus">TREAZ_0780</name>
</gene>